<dbReference type="CDD" id="cd06463">
    <property type="entry name" value="p23_like"/>
    <property type="match status" value="1"/>
</dbReference>
<feature type="region of interest" description="Disordered" evidence="2">
    <location>
        <begin position="412"/>
        <end position="449"/>
    </location>
</feature>
<dbReference type="InterPro" id="IPR011990">
    <property type="entry name" value="TPR-like_helical_dom_sf"/>
</dbReference>
<feature type="region of interest" description="Disordered" evidence="2">
    <location>
        <begin position="471"/>
        <end position="504"/>
    </location>
</feature>
<gene>
    <name evidence="4" type="ORF">PCOS0759_LOCUS9455</name>
</gene>
<dbReference type="PROSITE" id="PS51203">
    <property type="entry name" value="CS"/>
    <property type="match status" value="1"/>
</dbReference>
<reference evidence="4" key="1">
    <citation type="submission" date="2021-01" db="EMBL/GenBank/DDBJ databases">
        <authorList>
            <person name="Corre E."/>
            <person name="Pelletier E."/>
            <person name="Niang G."/>
            <person name="Scheremetjew M."/>
            <person name="Finn R."/>
            <person name="Kale V."/>
            <person name="Holt S."/>
            <person name="Cochrane G."/>
            <person name="Meng A."/>
            <person name="Brown T."/>
            <person name="Cohen L."/>
        </authorList>
    </citation>
    <scope>NUCLEOTIDE SEQUENCE</scope>
    <source>
        <strain evidence="4">WS</strain>
    </source>
</reference>
<proteinExistence type="predicted"/>
<evidence type="ECO:0000259" key="3">
    <source>
        <dbReference type="PROSITE" id="PS51203"/>
    </source>
</evidence>
<dbReference type="Gene3D" id="2.60.40.790">
    <property type="match status" value="1"/>
</dbReference>
<dbReference type="InterPro" id="IPR007052">
    <property type="entry name" value="CS_dom"/>
</dbReference>
<dbReference type="EMBL" id="HBGD01011440">
    <property type="protein sequence ID" value="CAD9086201.1"/>
    <property type="molecule type" value="Transcribed_RNA"/>
</dbReference>
<dbReference type="SUPFAM" id="SSF81901">
    <property type="entry name" value="HCP-like"/>
    <property type="match status" value="1"/>
</dbReference>
<evidence type="ECO:0000256" key="2">
    <source>
        <dbReference type="SAM" id="MobiDB-lite"/>
    </source>
</evidence>
<keyword evidence="1" id="KW-0175">Coiled coil</keyword>
<dbReference type="Gene3D" id="1.25.40.10">
    <property type="entry name" value="Tetratricopeptide repeat domain"/>
    <property type="match status" value="1"/>
</dbReference>
<dbReference type="Pfam" id="PF04969">
    <property type="entry name" value="CS"/>
    <property type="match status" value="1"/>
</dbReference>
<feature type="coiled-coil region" evidence="1">
    <location>
        <begin position="144"/>
        <end position="175"/>
    </location>
</feature>
<protein>
    <recommendedName>
        <fullName evidence="3">CS domain-containing protein</fullName>
    </recommendedName>
</protein>
<feature type="domain" description="CS" evidence="3">
    <location>
        <begin position="4"/>
        <end position="97"/>
    </location>
</feature>
<evidence type="ECO:0000313" key="4">
    <source>
        <dbReference type="EMBL" id="CAD9086201.1"/>
    </source>
</evidence>
<evidence type="ECO:0000256" key="1">
    <source>
        <dbReference type="SAM" id="Coils"/>
    </source>
</evidence>
<sequence length="562" mass="62753">MQLSHLLPFTYSQSSSLIKILFQLPEGLQLKDEDDLEVNIQENHVIVQLADESEELVLNLDLSGSASTIASTYKLKNGNLQLKLVKQIESSRWGSVFANGFSYVVAKQFPSVEEFEEYNLEELHDVAFHDISLNEQLPPFTHELELLKDRIVALLVTYENMKREWLRENQSALKEAKERGLEVLPSEADDLEEYAEELWEDVQILIRKSNKDSGIMKQAFEKAKEAADYGNVPAQKFVAEIYTTGQKDTDIEKDDALVQAYLKRSLFQTGNLKEVLPLVATEERLYESDKSRSSTLQALYLKAAQLGHTDAFYKLGLLLRTENVDNDRDLLNESITWWKLAVARGHAEAARAVASAFYEMEKPELARAYYTIAHEWNDQIVIPSDLVQPEASVANGDDDTEHLLDEVLQDIISKKDSNGTTTEDAEVPKANPPSQALPAQAPPPSMRSETPIVGRTDQFAGKLRPRSIEQTLQSLAPPSSSRGALSKSPMKIEEHFDEEDEEEEDVQMEPGFLWKAVSYVSPLALAVGVGYAVRHMLVVPANVKTAQPGMGVGGGLHQLGGL</sequence>
<accession>A0A7S1KUM0</accession>
<feature type="compositionally biased region" description="Polar residues" evidence="2">
    <location>
        <begin position="471"/>
        <end position="483"/>
    </location>
</feature>
<organism evidence="4">
    <name type="scientific">Percolomonas cosmopolitus</name>
    <dbReference type="NCBI Taxonomy" id="63605"/>
    <lineage>
        <taxon>Eukaryota</taxon>
        <taxon>Discoba</taxon>
        <taxon>Heterolobosea</taxon>
        <taxon>Tetramitia</taxon>
        <taxon>Eutetramitia</taxon>
        <taxon>Percolomonadidae</taxon>
        <taxon>Percolomonas</taxon>
    </lineage>
</organism>
<name>A0A7S1KUM0_9EUKA</name>
<dbReference type="AlphaFoldDB" id="A0A7S1KUM0"/>
<feature type="compositionally biased region" description="Acidic residues" evidence="2">
    <location>
        <begin position="495"/>
        <end position="504"/>
    </location>
</feature>
<dbReference type="InterPro" id="IPR008978">
    <property type="entry name" value="HSP20-like_chaperone"/>
</dbReference>
<dbReference type="SUPFAM" id="SSF49764">
    <property type="entry name" value="HSP20-like chaperones"/>
    <property type="match status" value="1"/>
</dbReference>